<gene>
    <name evidence="7" type="ORF">DBW96_00355</name>
</gene>
<dbReference type="InterPro" id="IPR043128">
    <property type="entry name" value="Rev_trsase/Diguanyl_cyclase"/>
</dbReference>
<dbReference type="GO" id="GO:0003887">
    <property type="term" value="F:DNA-directed DNA polymerase activity"/>
    <property type="evidence" value="ECO:0007669"/>
    <property type="project" value="TreeGrafter"/>
</dbReference>
<reference evidence="7 8" key="1">
    <citation type="journal article" date="2018" name="Microbiome">
        <title>Fine metagenomic profile of the Mediterranean stratified and mixed water columns revealed by assembly and recruitment.</title>
        <authorList>
            <person name="Haro-Moreno J.M."/>
            <person name="Lopez-Perez M."/>
            <person name="De La Torre J.R."/>
            <person name="Picazo A."/>
            <person name="Camacho A."/>
            <person name="Rodriguez-Valera F."/>
        </authorList>
    </citation>
    <scope>NUCLEOTIDE SEQUENCE [LARGE SCALE GENOMIC DNA]</scope>
    <source>
        <strain evidence="7">MED-G82</strain>
    </source>
</reference>
<keyword evidence="2" id="KW-0227">DNA damage</keyword>
<dbReference type="CDD" id="cd01700">
    <property type="entry name" value="PolY_Pol_V_umuC"/>
    <property type="match status" value="1"/>
</dbReference>
<evidence type="ECO:0000313" key="7">
    <source>
        <dbReference type="EMBL" id="RCL42891.1"/>
    </source>
</evidence>
<sequence>MDLLALVDCENFYASCERIFRPDLKKVPIVVLSNNDGCVIARSKESKDFGIQMGAPWFKVKEDFLKSGGQVFSSNFALYGDISSRVMSVLSQMSKKIEIYSIDEAFLDLENLALESHDAANDFGVYCRNIVKQWVGIPVRIGIAPTKTLTKVASYLAKQQTHHPGIFSITNNQKDIEIALKRVPIHQVWGVGRRLNKKLSDSGMKNAYDLACSNIPLIRKKYSVVLERTVRELRGERCLAMDENPAPKKQIVVSRSFANKISDLNTLSPIVNDFGVRACEKLRKEGQLCSKVGVFIRTSPFRKQDRQHQTIKFYTLHQPSDDTRDILSGIRWILPKIFRHGFCYAKAGVMLSQFTDDNVLQYELFEQINGARRNNQLMKTLDKINHSSTQVNFASQSKIGFTAMRRANVSPRYTTSWFELPTVN</sequence>
<dbReference type="GO" id="GO:0042276">
    <property type="term" value="P:error-prone translesion synthesis"/>
    <property type="evidence" value="ECO:0007669"/>
    <property type="project" value="TreeGrafter"/>
</dbReference>
<dbReference type="PROSITE" id="PS50173">
    <property type="entry name" value="UMUC"/>
    <property type="match status" value="1"/>
</dbReference>
<dbReference type="Gene3D" id="3.40.1170.60">
    <property type="match status" value="1"/>
</dbReference>
<dbReference type="Proteomes" id="UP000253307">
    <property type="component" value="Unassembled WGS sequence"/>
</dbReference>
<protein>
    <submittedName>
        <fullName evidence="7">Y-family DNA polymerase</fullName>
    </submittedName>
</protein>
<dbReference type="Pfam" id="PF00817">
    <property type="entry name" value="IMS"/>
    <property type="match status" value="1"/>
</dbReference>
<dbReference type="Pfam" id="PF11799">
    <property type="entry name" value="IMS_C"/>
    <property type="match status" value="1"/>
</dbReference>
<evidence type="ECO:0000256" key="1">
    <source>
        <dbReference type="ARBA" id="ARBA00010945"/>
    </source>
</evidence>
<accession>A0A368C087</accession>
<keyword evidence="4" id="KW-0234">DNA repair</keyword>
<organism evidence="7 8">
    <name type="scientific">SAR86 cluster bacterium</name>
    <dbReference type="NCBI Taxonomy" id="2030880"/>
    <lineage>
        <taxon>Bacteria</taxon>
        <taxon>Pseudomonadati</taxon>
        <taxon>Pseudomonadota</taxon>
        <taxon>Gammaproteobacteria</taxon>
        <taxon>SAR86 cluster</taxon>
    </lineage>
</organism>
<keyword evidence="3" id="KW-0741">SOS mutagenesis</keyword>
<dbReference type="SUPFAM" id="SSF56672">
    <property type="entry name" value="DNA/RNA polymerases"/>
    <property type="match status" value="1"/>
</dbReference>
<name>A0A368C087_9GAMM</name>
<dbReference type="SUPFAM" id="SSF100879">
    <property type="entry name" value="Lesion bypass DNA polymerase (Y-family), little finger domain"/>
    <property type="match status" value="1"/>
</dbReference>
<keyword evidence="5" id="KW-0742">SOS response</keyword>
<dbReference type="NCBIfam" id="NF002955">
    <property type="entry name" value="PRK03609.1"/>
    <property type="match status" value="1"/>
</dbReference>
<dbReference type="EMBL" id="QOPE01000001">
    <property type="protein sequence ID" value="RCL42891.1"/>
    <property type="molecule type" value="Genomic_DNA"/>
</dbReference>
<dbReference type="Gene3D" id="3.30.70.270">
    <property type="match status" value="1"/>
</dbReference>
<evidence type="ECO:0000259" key="6">
    <source>
        <dbReference type="PROSITE" id="PS50173"/>
    </source>
</evidence>
<dbReference type="PANTHER" id="PTHR11076">
    <property type="entry name" value="DNA REPAIR POLYMERASE UMUC / TRANSFERASE FAMILY MEMBER"/>
    <property type="match status" value="1"/>
</dbReference>
<evidence type="ECO:0000256" key="2">
    <source>
        <dbReference type="ARBA" id="ARBA00022763"/>
    </source>
</evidence>
<comment type="similarity">
    <text evidence="1">Belongs to the DNA polymerase type-Y family.</text>
</comment>
<evidence type="ECO:0000256" key="5">
    <source>
        <dbReference type="ARBA" id="ARBA00023236"/>
    </source>
</evidence>
<dbReference type="PANTHER" id="PTHR11076:SF34">
    <property type="entry name" value="PROTEIN UMUC"/>
    <property type="match status" value="1"/>
</dbReference>
<evidence type="ECO:0000313" key="8">
    <source>
        <dbReference type="Proteomes" id="UP000253307"/>
    </source>
</evidence>
<dbReference type="Gene3D" id="3.30.1490.100">
    <property type="entry name" value="DNA polymerase, Y-family, little finger domain"/>
    <property type="match status" value="1"/>
</dbReference>
<proteinExistence type="inferred from homology"/>
<dbReference type="InterPro" id="IPR036775">
    <property type="entry name" value="DNA_pol_Y-fam_lit_finger_sf"/>
</dbReference>
<dbReference type="AlphaFoldDB" id="A0A368C087"/>
<evidence type="ECO:0000256" key="3">
    <source>
        <dbReference type="ARBA" id="ARBA00023199"/>
    </source>
</evidence>
<dbReference type="InterPro" id="IPR025188">
    <property type="entry name" value="DUF4113"/>
</dbReference>
<dbReference type="GO" id="GO:0006281">
    <property type="term" value="P:DNA repair"/>
    <property type="evidence" value="ECO:0007669"/>
    <property type="project" value="UniProtKB-KW"/>
</dbReference>
<feature type="domain" description="UmuC" evidence="6">
    <location>
        <begin position="4"/>
        <end position="192"/>
    </location>
</feature>
<dbReference type="InterPro" id="IPR043502">
    <property type="entry name" value="DNA/RNA_pol_sf"/>
</dbReference>
<dbReference type="GO" id="GO:0009432">
    <property type="term" value="P:SOS response"/>
    <property type="evidence" value="ECO:0007669"/>
    <property type="project" value="UniProtKB-KW"/>
</dbReference>
<dbReference type="GO" id="GO:0003684">
    <property type="term" value="F:damaged DNA binding"/>
    <property type="evidence" value="ECO:0007669"/>
    <property type="project" value="InterPro"/>
</dbReference>
<dbReference type="InterPro" id="IPR050116">
    <property type="entry name" value="DNA_polymerase-Y"/>
</dbReference>
<evidence type="ECO:0000256" key="4">
    <source>
        <dbReference type="ARBA" id="ARBA00023204"/>
    </source>
</evidence>
<dbReference type="GO" id="GO:0005829">
    <property type="term" value="C:cytosol"/>
    <property type="evidence" value="ECO:0007669"/>
    <property type="project" value="TreeGrafter"/>
</dbReference>
<dbReference type="Pfam" id="PF13438">
    <property type="entry name" value="DUF4113"/>
    <property type="match status" value="1"/>
</dbReference>
<comment type="caution">
    <text evidence="7">The sequence shown here is derived from an EMBL/GenBank/DDBJ whole genome shotgun (WGS) entry which is preliminary data.</text>
</comment>
<dbReference type="InterPro" id="IPR001126">
    <property type="entry name" value="UmuC"/>
</dbReference>
<dbReference type="InterPro" id="IPR017961">
    <property type="entry name" value="DNA_pol_Y-fam_little_finger"/>
</dbReference>